<evidence type="ECO:0000256" key="2">
    <source>
        <dbReference type="ARBA" id="ARBA00006070"/>
    </source>
</evidence>
<dbReference type="GO" id="GO:0006621">
    <property type="term" value="P:protein retention in ER lumen"/>
    <property type="evidence" value="ECO:0007669"/>
    <property type="project" value="TreeGrafter"/>
</dbReference>
<dbReference type="Proteomes" id="UP000218209">
    <property type="component" value="Unassembled WGS sequence"/>
</dbReference>
<comment type="subcellular location">
    <subcellularLocation>
        <location evidence="1">Membrane</location>
        <topology evidence="1">Multi-pass membrane protein</topology>
    </subcellularLocation>
</comment>
<feature type="compositionally biased region" description="Pro residues" evidence="6">
    <location>
        <begin position="203"/>
        <end position="217"/>
    </location>
</feature>
<keyword evidence="5 7" id="KW-0472">Membrane</keyword>
<dbReference type="GO" id="GO:0000139">
    <property type="term" value="C:Golgi membrane"/>
    <property type="evidence" value="ECO:0007669"/>
    <property type="project" value="TreeGrafter"/>
</dbReference>
<feature type="chain" id="PRO_5012462662" description="Protein RER1" evidence="8">
    <location>
        <begin position="21"/>
        <end position="235"/>
    </location>
</feature>
<evidence type="ECO:0000256" key="4">
    <source>
        <dbReference type="ARBA" id="ARBA00022989"/>
    </source>
</evidence>
<protein>
    <recommendedName>
        <fullName evidence="11">Protein RER1</fullName>
    </recommendedName>
</protein>
<name>A0A1X6P506_PORUM</name>
<dbReference type="Pfam" id="PF03248">
    <property type="entry name" value="Rer1"/>
    <property type="match status" value="1"/>
</dbReference>
<sequence length="235" mass="24008">MLAIFLLNQLLLFLQPKDRATLLAAVRGAGEAAAGAAGISTGAAAGGTTGGASGGGGGGGATADALPTRDTDEFRPFVRRLPEFTFWYGASVTTTLALLATAFPIFDIPVFWPVLVVYFIMLFAVTMRRQWQDMKKLRYVPWDIGQKRRYGGGKDDPRRVSASAAAANDAVPAVSAGTSYAPPPSLTTVSKKGGGAATSAAPGVPPALPPPTLPPASTPSSAVPMAPVAGPSLLL</sequence>
<evidence type="ECO:0000256" key="1">
    <source>
        <dbReference type="ARBA" id="ARBA00004141"/>
    </source>
</evidence>
<dbReference type="OrthoDB" id="448250at2759"/>
<dbReference type="EMBL" id="KV918886">
    <property type="protein sequence ID" value="OSX75928.1"/>
    <property type="molecule type" value="Genomic_DNA"/>
</dbReference>
<feature type="transmembrane region" description="Helical" evidence="7">
    <location>
        <begin position="110"/>
        <end position="127"/>
    </location>
</feature>
<dbReference type="GO" id="GO:0006890">
    <property type="term" value="P:retrograde vesicle-mediated transport, Golgi to endoplasmic reticulum"/>
    <property type="evidence" value="ECO:0007669"/>
    <property type="project" value="TreeGrafter"/>
</dbReference>
<feature type="transmembrane region" description="Helical" evidence="7">
    <location>
        <begin position="84"/>
        <end position="104"/>
    </location>
</feature>
<dbReference type="PANTHER" id="PTHR10743:SF0">
    <property type="entry name" value="PROTEIN RER1"/>
    <property type="match status" value="1"/>
</dbReference>
<evidence type="ECO:0008006" key="11">
    <source>
        <dbReference type="Google" id="ProtNLM"/>
    </source>
</evidence>
<dbReference type="PANTHER" id="PTHR10743">
    <property type="entry name" value="PROTEIN RER1"/>
    <property type="match status" value="1"/>
</dbReference>
<evidence type="ECO:0000256" key="8">
    <source>
        <dbReference type="SAM" id="SignalP"/>
    </source>
</evidence>
<feature type="signal peptide" evidence="8">
    <location>
        <begin position="1"/>
        <end position="20"/>
    </location>
</feature>
<reference evidence="9 10" key="1">
    <citation type="submission" date="2017-03" db="EMBL/GenBank/DDBJ databases">
        <title>WGS assembly of Porphyra umbilicalis.</title>
        <authorList>
            <person name="Brawley S.H."/>
            <person name="Blouin N.A."/>
            <person name="Ficko-Blean E."/>
            <person name="Wheeler G.L."/>
            <person name="Lohr M."/>
            <person name="Goodson H.V."/>
            <person name="Jenkins J.W."/>
            <person name="Blaby-Haas C.E."/>
            <person name="Helliwell K.E."/>
            <person name="Chan C."/>
            <person name="Marriage T."/>
            <person name="Bhattacharya D."/>
            <person name="Klein A.S."/>
            <person name="Badis Y."/>
            <person name="Brodie J."/>
            <person name="Cao Y."/>
            <person name="Collen J."/>
            <person name="Dittami S.M."/>
            <person name="Gachon C.M."/>
            <person name="Green B.R."/>
            <person name="Karpowicz S."/>
            <person name="Kim J.W."/>
            <person name="Kudahl U."/>
            <person name="Lin S."/>
            <person name="Michel G."/>
            <person name="Mittag M."/>
            <person name="Olson B.J."/>
            <person name="Pangilinan J."/>
            <person name="Peng Y."/>
            <person name="Qiu H."/>
            <person name="Shu S."/>
            <person name="Singer J.T."/>
            <person name="Smith A.G."/>
            <person name="Sprecher B.N."/>
            <person name="Wagner V."/>
            <person name="Wang W."/>
            <person name="Wang Z.-Y."/>
            <person name="Yan J."/>
            <person name="Yarish C."/>
            <person name="Zoeuner-Riek S."/>
            <person name="Zhuang Y."/>
            <person name="Zou Y."/>
            <person name="Lindquist E.A."/>
            <person name="Grimwood J."/>
            <person name="Barry K."/>
            <person name="Rokhsar D.S."/>
            <person name="Schmutz J."/>
            <person name="Stiller J.W."/>
            <person name="Grossman A.R."/>
            <person name="Prochnik S.E."/>
        </authorList>
    </citation>
    <scope>NUCLEOTIDE SEQUENCE [LARGE SCALE GENOMIC DNA]</scope>
    <source>
        <strain evidence="9">4086291</strain>
    </source>
</reference>
<keyword evidence="3 7" id="KW-0812">Transmembrane</keyword>
<organism evidence="9 10">
    <name type="scientific">Porphyra umbilicalis</name>
    <name type="common">Purple laver</name>
    <name type="synonym">Red alga</name>
    <dbReference type="NCBI Taxonomy" id="2786"/>
    <lineage>
        <taxon>Eukaryota</taxon>
        <taxon>Rhodophyta</taxon>
        <taxon>Bangiophyceae</taxon>
        <taxon>Bangiales</taxon>
        <taxon>Bangiaceae</taxon>
        <taxon>Porphyra</taxon>
    </lineage>
</organism>
<accession>A0A1X6P506</accession>
<dbReference type="InterPro" id="IPR004932">
    <property type="entry name" value="Rer1"/>
</dbReference>
<evidence type="ECO:0000256" key="6">
    <source>
        <dbReference type="SAM" id="MobiDB-lite"/>
    </source>
</evidence>
<comment type="similarity">
    <text evidence="2">Belongs to the RER1 family.</text>
</comment>
<evidence type="ECO:0000256" key="5">
    <source>
        <dbReference type="ARBA" id="ARBA00023136"/>
    </source>
</evidence>
<evidence type="ECO:0000313" key="9">
    <source>
        <dbReference type="EMBL" id="OSX75928.1"/>
    </source>
</evidence>
<keyword evidence="10" id="KW-1185">Reference proteome</keyword>
<evidence type="ECO:0000313" key="10">
    <source>
        <dbReference type="Proteomes" id="UP000218209"/>
    </source>
</evidence>
<evidence type="ECO:0000256" key="3">
    <source>
        <dbReference type="ARBA" id="ARBA00022692"/>
    </source>
</evidence>
<proteinExistence type="inferred from homology"/>
<keyword evidence="4 7" id="KW-1133">Transmembrane helix</keyword>
<feature type="compositionally biased region" description="Low complexity" evidence="6">
    <location>
        <begin position="218"/>
        <end position="235"/>
    </location>
</feature>
<keyword evidence="8" id="KW-0732">Signal</keyword>
<dbReference type="AlphaFoldDB" id="A0A1X6P506"/>
<feature type="region of interest" description="Disordered" evidence="6">
    <location>
        <begin position="185"/>
        <end position="235"/>
    </location>
</feature>
<gene>
    <name evidence="9" type="ORF">BU14_0216s0019</name>
</gene>
<evidence type="ECO:0000256" key="7">
    <source>
        <dbReference type="SAM" id="Phobius"/>
    </source>
</evidence>
<dbReference type="GO" id="GO:0005783">
    <property type="term" value="C:endoplasmic reticulum"/>
    <property type="evidence" value="ECO:0007669"/>
    <property type="project" value="GOC"/>
</dbReference>